<dbReference type="CDD" id="cd02440">
    <property type="entry name" value="AdoMet_MTases"/>
    <property type="match status" value="1"/>
</dbReference>
<reference evidence="2" key="1">
    <citation type="journal article" date="2023" name="GigaByte">
        <title>Genome assembly of the bearded iris, Iris pallida Lam.</title>
        <authorList>
            <person name="Bruccoleri R.E."/>
            <person name="Oakeley E.J."/>
            <person name="Faust A.M.E."/>
            <person name="Altorfer M."/>
            <person name="Dessus-Babus S."/>
            <person name="Burckhardt D."/>
            <person name="Oertli M."/>
            <person name="Naumann U."/>
            <person name="Petersen F."/>
            <person name="Wong J."/>
        </authorList>
    </citation>
    <scope>NUCLEOTIDE SEQUENCE</scope>
    <source>
        <strain evidence="2">GSM-AAB239-AS_SAM_17_03QT</strain>
    </source>
</reference>
<accession>A0AAX6HED6</accession>
<evidence type="ECO:0000313" key="3">
    <source>
        <dbReference type="Proteomes" id="UP001140949"/>
    </source>
</evidence>
<dbReference type="Gene3D" id="3.40.50.150">
    <property type="entry name" value="Vaccinia Virus protein VP39"/>
    <property type="match status" value="1"/>
</dbReference>
<sequence>MSEQLLLHGAFDRIFPSRFISFTFPNPLPPSPPPRDDDDDSARCGYPSSLRVAVLDTPDPNPSPHPLVAAMLVPVGRHRDWIFSTFPGHLHLLLSAPSPLSRLILIGQPESEPELKPYTRNDDPDPIARLQRSLLPLLLALSPKPSFRGAALPQTPPFLSYEDDVAAISPVDLLVGPVAGEMLVEDVRLDTGELRRRLRFKRAPNLVQSQVRLVPDGGGGGGSGPTVLRAEAGSLAQPYLAPMLAGLALWAPASPSSVPSEVLCVGVGGGALLTCLRRTFGFRVLGVEADETVVCVAKKHFGLAEDKMLRLRVGDGIELIRNGSFLDGFDVVMVDLDFADGLNGVGAPPVEFVEKSVLLGAKSALRPAGILVVNVIMPMDAGFYGRLVGAFGEVFEEVYEIDVGNGENYVLVAVVPSVGLVVNEKQRVFSDKLKQVGAEAYVHCTKRI</sequence>
<proteinExistence type="predicted"/>
<dbReference type="InterPro" id="IPR029063">
    <property type="entry name" value="SAM-dependent_MTases_sf"/>
</dbReference>
<dbReference type="SUPFAM" id="SSF53335">
    <property type="entry name" value="S-adenosyl-L-methionine-dependent methyltransferases"/>
    <property type="match status" value="1"/>
</dbReference>
<comment type="caution">
    <text evidence="2">The sequence shown here is derived from an EMBL/GenBank/DDBJ whole genome shotgun (WGS) entry which is preliminary data.</text>
</comment>
<organism evidence="2 3">
    <name type="scientific">Iris pallida</name>
    <name type="common">Sweet iris</name>
    <dbReference type="NCBI Taxonomy" id="29817"/>
    <lineage>
        <taxon>Eukaryota</taxon>
        <taxon>Viridiplantae</taxon>
        <taxon>Streptophyta</taxon>
        <taxon>Embryophyta</taxon>
        <taxon>Tracheophyta</taxon>
        <taxon>Spermatophyta</taxon>
        <taxon>Magnoliopsida</taxon>
        <taxon>Liliopsida</taxon>
        <taxon>Asparagales</taxon>
        <taxon>Iridaceae</taxon>
        <taxon>Iridoideae</taxon>
        <taxon>Irideae</taxon>
        <taxon>Iris</taxon>
    </lineage>
</organism>
<protein>
    <recommendedName>
        <fullName evidence="4">Methyltransferase-like protein 13</fullName>
    </recommendedName>
</protein>
<evidence type="ECO:0000256" key="1">
    <source>
        <dbReference type="ARBA" id="ARBA00023115"/>
    </source>
</evidence>
<name>A0AAX6HED6_IRIPA</name>
<keyword evidence="1" id="KW-0620">Polyamine biosynthesis</keyword>
<gene>
    <name evidence="2" type="ORF">M6B38_315320</name>
</gene>
<keyword evidence="3" id="KW-1185">Reference proteome</keyword>
<dbReference type="EMBL" id="JANAVB010010000">
    <property type="protein sequence ID" value="KAJ6839376.1"/>
    <property type="molecule type" value="Genomic_DNA"/>
</dbReference>
<dbReference type="Proteomes" id="UP001140949">
    <property type="component" value="Unassembled WGS sequence"/>
</dbReference>
<evidence type="ECO:0000313" key="2">
    <source>
        <dbReference type="EMBL" id="KAJ6839376.1"/>
    </source>
</evidence>
<dbReference type="PANTHER" id="PTHR43317:SF1">
    <property type="entry name" value="THERMOSPERMINE SYNTHASE ACAULIS5"/>
    <property type="match status" value="1"/>
</dbReference>
<dbReference type="AlphaFoldDB" id="A0AAX6HED6"/>
<reference evidence="2" key="2">
    <citation type="submission" date="2023-04" db="EMBL/GenBank/DDBJ databases">
        <authorList>
            <person name="Bruccoleri R.E."/>
            <person name="Oakeley E.J."/>
            <person name="Faust A.-M."/>
            <person name="Dessus-Babus S."/>
            <person name="Altorfer M."/>
            <person name="Burckhardt D."/>
            <person name="Oertli M."/>
            <person name="Naumann U."/>
            <person name="Petersen F."/>
            <person name="Wong J."/>
        </authorList>
    </citation>
    <scope>NUCLEOTIDE SEQUENCE</scope>
    <source>
        <strain evidence="2">GSM-AAB239-AS_SAM_17_03QT</strain>
        <tissue evidence="2">Leaf</tissue>
    </source>
</reference>
<dbReference type="PANTHER" id="PTHR43317">
    <property type="entry name" value="THERMOSPERMINE SYNTHASE ACAULIS5"/>
    <property type="match status" value="1"/>
</dbReference>
<dbReference type="GO" id="GO:0006596">
    <property type="term" value="P:polyamine biosynthetic process"/>
    <property type="evidence" value="ECO:0007669"/>
    <property type="project" value="UniProtKB-KW"/>
</dbReference>
<evidence type="ECO:0008006" key="4">
    <source>
        <dbReference type="Google" id="ProtNLM"/>
    </source>
</evidence>